<proteinExistence type="predicted"/>
<sequence length="87" mass="9256">MLVTIVAVPNADNTGLDVERMEKVEDLAPELALKMLEGGTARQPSEAELAAYHEQQQAGRTDDAEGASQTRTSRRQASTTADGADKA</sequence>
<feature type="region of interest" description="Disordered" evidence="1">
    <location>
        <begin position="40"/>
        <end position="87"/>
    </location>
</feature>
<keyword evidence="3" id="KW-1185">Reference proteome</keyword>
<evidence type="ECO:0000256" key="1">
    <source>
        <dbReference type="SAM" id="MobiDB-lite"/>
    </source>
</evidence>
<feature type="compositionally biased region" description="Low complexity" evidence="1">
    <location>
        <begin position="67"/>
        <end position="81"/>
    </location>
</feature>
<name>A0ABP5TAZ2_9ACTN</name>
<gene>
    <name evidence="2" type="ORF">GCM10010170_034060</name>
</gene>
<protein>
    <submittedName>
        <fullName evidence="2">Uncharacterized protein</fullName>
    </submittedName>
</protein>
<dbReference type="RefSeq" id="WP_344613355.1">
    <property type="nucleotide sequence ID" value="NZ_BAAARV010000025.1"/>
</dbReference>
<accession>A0ABP5TAZ2</accession>
<comment type="caution">
    <text evidence="2">The sequence shown here is derived from an EMBL/GenBank/DDBJ whole genome shotgun (WGS) entry which is preliminary data.</text>
</comment>
<organism evidence="2 3">
    <name type="scientific">Dactylosporangium salmoneum</name>
    <dbReference type="NCBI Taxonomy" id="53361"/>
    <lineage>
        <taxon>Bacteria</taxon>
        <taxon>Bacillati</taxon>
        <taxon>Actinomycetota</taxon>
        <taxon>Actinomycetes</taxon>
        <taxon>Micromonosporales</taxon>
        <taxon>Micromonosporaceae</taxon>
        <taxon>Dactylosporangium</taxon>
    </lineage>
</organism>
<reference evidence="3" key="1">
    <citation type="journal article" date="2019" name="Int. J. Syst. Evol. Microbiol.">
        <title>The Global Catalogue of Microorganisms (GCM) 10K type strain sequencing project: providing services to taxonomists for standard genome sequencing and annotation.</title>
        <authorList>
            <consortium name="The Broad Institute Genomics Platform"/>
            <consortium name="The Broad Institute Genome Sequencing Center for Infectious Disease"/>
            <person name="Wu L."/>
            <person name="Ma J."/>
        </authorList>
    </citation>
    <scope>NUCLEOTIDE SEQUENCE [LARGE SCALE GENOMIC DNA]</scope>
    <source>
        <strain evidence="3">JCM 3272</strain>
    </source>
</reference>
<evidence type="ECO:0000313" key="2">
    <source>
        <dbReference type="EMBL" id="GAA2346947.1"/>
    </source>
</evidence>
<evidence type="ECO:0000313" key="3">
    <source>
        <dbReference type="Proteomes" id="UP001501444"/>
    </source>
</evidence>
<dbReference type="Proteomes" id="UP001501444">
    <property type="component" value="Unassembled WGS sequence"/>
</dbReference>
<dbReference type="EMBL" id="BAAARV010000025">
    <property type="protein sequence ID" value="GAA2346947.1"/>
    <property type="molecule type" value="Genomic_DNA"/>
</dbReference>